<dbReference type="PANTHER" id="PTHR30105">
    <property type="entry name" value="UNCHARACTERIZED YIBQ-RELATED"/>
    <property type="match status" value="1"/>
</dbReference>
<evidence type="ECO:0000256" key="2">
    <source>
        <dbReference type="SAM" id="Phobius"/>
    </source>
</evidence>
<dbReference type="SUPFAM" id="SSF88713">
    <property type="entry name" value="Glycoside hydrolase/deacetylase"/>
    <property type="match status" value="1"/>
</dbReference>
<accession>A0A323UEF7</accession>
<comment type="caution">
    <text evidence="3">The sequence shown here is derived from an EMBL/GenBank/DDBJ whole genome shotgun (WGS) entry which is preliminary data.</text>
</comment>
<dbReference type="GO" id="GO:0005975">
    <property type="term" value="P:carbohydrate metabolic process"/>
    <property type="evidence" value="ECO:0007669"/>
    <property type="project" value="InterPro"/>
</dbReference>
<keyword evidence="2" id="KW-0812">Transmembrane</keyword>
<evidence type="ECO:0000313" key="3">
    <source>
        <dbReference type="EMBL" id="PZA10791.1"/>
    </source>
</evidence>
<proteinExistence type="predicted"/>
<evidence type="ECO:0000313" key="4">
    <source>
        <dbReference type="Proteomes" id="UP000248134"/>
    </source>
</evidence>
<name>A0A323UEF7_RHOPL</name>
<sequence length="409" mass="43258">MSADELSTPLGQKRSRWQRLRRFRLPFTASQAIATALGLFVLVFLGFAIFGNDPFGGEPIVHVEIKPAPDQPKQATAEAGKDNGGKSDGAPAAATEQSGSKEAAGQKTITIIDGSKGTRQDVVVATDEPSQKEPAASQINADGINPRLLEQSRYGMIPVMAGGLKPFSAYAMTSDADRAKAERVPTVTIVVSGLGIGAARTNDAVMKLPAAVTLAFTPYGADPGKLATEARQRRHEVVLQIPMEPFDYPDNDPGPQTLLTSSATEQNLDRLKWHLSRIQGYVGLSNFMGARFVATEPAMQAVIRDAAKRGLGYLDDGTAPRSVAGTLAKSLAIPYARADLTIDAVPAGTDIDKALARLEGIAKERGSAIGMASALPATIERIVNWSKSLEGRGILLVPLTTAMLKSKSS</sequence>
<feature type="region of interest" description="Disordered" evidence="1">
    <location>
        <begin position="68"/>
        <end position="111"/>
    </location>
</feature>
<organism evidence="3 4">
    <name type="scientific">Rhodopseudomonas palustris</name>
    <dbReference type="NCBI Taxonomy" id="1076"/>
    <lineage>
        <taxon>Bacteria</taxon>
        <taxon>Pseudomonadati</taxon>
        <taxon>Pseudomonadota</taxon>
        <taxon>Alphaproteobacteria</taxon>
        <taxon>Hyphomicrobiales</taxon>
        <taxon>Nitrobacteraceae</taxon>
        <taxon>Rhodopseudomonas</taxon>
    </lineage>
</organism>
<keyword evidence="2" id="KW-1133">Transmembrane helix</keyword>
<gene>
    <name evidence="3" type="ORF">DNX69_15720</name>
</gene>
<evidence type="ECO:0000256" key="1">
    <source>
        <dbReference type="SAM" id="MobiDB-lite"/>
    </source>
</evidence>
<feature type="transmembrane region" description="Helical" evidence="2">
    <location>
        <begin position="23"/>
        <end position="50"/>
    </location>
</feature>
<dbReference type="OrthoDB" id="9784811at2"/>
<dbReference type="CDD" id="cd10936">
    <property type="entry name" value="CE4_DAC2"/>
    <property type="match status" value="1"/>
</dbReference>
<dbReference type="Proteomes" id="UP000248134">
    <property type="component" value="Unassembled WGS sequence"/>
</dbReference>
<dbReference type="Pfam" id="PF04748">
    <property type="entry name" value="Polysacc_deac_2"/>
    <property type="match status" value="1"/>
</dbReference>
<dbReference type="InterPro" id="IPR006837">
    <property type="entry name" value="Divergent_DAC"/>
</dbReference>
<reference evidence="3 4" key="1">
    <citation type="submission" date="2018-06" db="EMBL/GenBank/DDBJ databases">
        <title>Draft Whole-Genome Sequence of the purple photosynthetic bacterium Rhodospeudomonas palustris XCP.</title>
        <authorList>
            <person name="Rayyan A."/>
            <person name="Meyer T.E."/>
            <person name="Kyndt J.A."/>
        </authorList>
    </citation>
    <scope>NUCLEOTIDE SEQUENCE [LARGE SCALE GENOMIC DNA]</scope>
    <source>
        <strain evidence="3 4">XCP</strain>
    </source>
</reference>
<dbReference type="RefSeq" id="WP_110786887.1">
    <property type="nucleotide sequence ID" value="NZ_QKQS01000023.1"/>
</dbReference>
<keyword evidence="2" id="KW-0472">Membrane</keyword>
<dbReference type="Gene3D" id="3.20.20.370">
    <property type="entry name" value="Glycoside hydrolase/deacetylase"/>
    <property type="match status" value="1"/>
</dbReference>
<dbReference type="PANTHER" id="PTHR30105:SF2">
    <property type="entry name" value="DIVERGENT POLYSACCHARIDE DEACETYLASE SUPERFAMILY"/>
    <property type="match status" value="1"/>
</dbReference>
<dbReference type="EMBL" id="QKQS01000023">
    <property type="protein sequence ID" value="PZA10791.1"/>
    <property type="molecule type" value="Genomic_DNA"/>
</dbReference>
<dbReference type="AlphaFoldDB" id="A0A323UEF7"/>
<protein>
    <submittedName>
        <fullName evidence="3">Divergent polysaccharide deacetylase family protein</fullName>
    </submittedName>
</protein>
<dbReference type="InterPro" id="IPR011330">
    <property type="entry name" value="Glyco_hydro/deAcase_b/a-brl"/>
</dbReference>